<evidence type="ECO:0000313" key="8">
    <source>
        <dbReference type="EMBL" id="RXG21183.1"/>
    </source>
</evidence>
<evidence type="ECO:0000256" key="5">
    <source>
        <dbReference type="ARBA" id="ARBA00023136"/>
    </source>
</evidence>
<sequence>MALVNKPKTGMHKYTDKELVKIVTVEVHKFEPEQVKAAERELAKRKISKLKMAELVKAATLDNSAALNIQSYVTTTGIRFVNFIIDFFAFVILAILGSLLLDSIFSTSDTQLLLTTGYGLIFVIFMLYYGVSEFVFQKTLGKYFTKTKVVTNEGEKPGIITILIRTLCRLIPFDRLSFLIFKKGFHDKLSETQVIKDA</sequence>
<name>A0A4Q0P3Q8_9FLAO</name>
<feature type="transmembrane region" description="Helical" evidence="6">
    <location>
        <begin position="80"/>
        <end position="100"/>
    </location>
</feature>
<dbReference type="InterPro" id="IPR051791">
    <property type="entry name" value="Pra-immunoreactive"/>
</dbReference>
<accession>A0A4Q0P3Q8</accession>
<evidence type="ECO:0000256" key="6">
    <source>
        <dbReference type="SAM" id="Phobius"/>
    </source>
</evidence>
<keyword evidence="2" id="KW-1003">Cell membrane</keyword>
<keyword evidence="5 6" id="KW-0472">Membrane</keyword>
<organism evidence="8 9">
    <name type="scientific">Leeuwenhoekiella aequorea</name>
    <dbReference type="NCBI Taxonomy" id="283736"/>
    <lineage>
        <taxon>Bacteria</taxon>
        <taxon>Pseudomonadati</taxon>
        <taxon>Bacteroidota</taxon>
        <taxon>Flavobacteriia</taxon>
        <taxon>Flavobacteriales</taxon>
        <taxon>Flavobacteriaceae</taxon>
        <taxon>Leeuwenhoekiella</taxon>
    </lineage>
</organism>
<keyword evidence="9" id="KW-1185">Reference proteome</keyword>
<keyword evidence="3 6" id="KW-0812">Transmembrane</keyword>
<evidence type="ECO:0000259" key="7">
    <source>
        <dbReference type="Pfam" id="PF06271"/>
    </source>
</evidence>
<evidence type="ECO:0000256" key="1">
    <source>
        <dbReference type="ARBA" id="ARBA00004651"/>
    </source>
</evidence>
<evidence type="ECO:0000256" key="4">
    <source>
        <dbReference type="ARBA" id="ARBA00022989"/>
    </source>
</evidence>
<gene>
    <name evidence="8" type="ORF">DSM00_2700</name>
</gene>
<dbReference type="RefSeq" id="WP_128758450.1">
    <property type="nucleotide sequence ID" value="NZ_QOVM01000006.1"/>
</dbReference>
<dbReference type="OrthoDB" id="762068at2"/>
<keyword evidence="4 6" id="KW-1133">Transmembrane helix</keyword>
<comment type="subcellular location">
    <subcellularLocation>
        <location evidence="1">Cell membrane</location>
        <topology evidence="1">Multi-pass membrane protein</topology>
    </subcellularLocation>
</comment>
<evidence type="ECO:0000256" key="2">
    <source>
        <dbReference type="ARBA" id="ARBA00022475"/>
    </source>
</evidence>
<dbReference type="InterPro" id="IPR010432">
    <property type="entry name" value="RDD"/>
</dbReference>
<feature type="transmembrane region" description="Helical" evidence="6">
    <location>
        <begin position="112"/>
        <end position="131"/>
    </location>
</feature>
<evidence type="ECO:0000256" key="3">
    <source>
        <dbReference type="ARBA" id="ARBA00022692"/>
    </source>
</evidence>
<dbReference type="EMBL" id="QOVM01000006">
    <property type="protein sequence ID" value="RXG21183.1"/>
    <property type="molecule type" value="Genomic_DNA"/>
</dbReference>
<dbReference type="Proteomes" id="UP000289238">
    <property type="component" value="Unassembled WGS sequence"/>
</dbReference>
<dbReference type="GO" id="GO:0005886">
    <property type="term" value="C:plasma membrane"/>
    <property type="evidence" value="ECO:0007669"/>
    <property type="project" value="UniProtKB-SubCell"/>
</dbReference>
<dbReference type="Pfam" id="PF06271">
    <property type="entry name" value="RDD"/>
    <property type="match status" value="1"/>
</dbReference>
<proteinExistence type="predicted"/>
<feature type="domain" description="RDD" evidence="7">
    <location>
        <begin position="76"/>
        <end position="181"/>
    </location>
</feature>
<protein>
    <submittedName>
        <fullName evidence="8">Putative RDD family membrane protein YckC</fullName>
    </submittedName>
</protein>
<evidence type="ECO:0000313" key="9">
    <source>
        <dbReference type="Proteomes" id="UP000289238"/>
    </source>
</evidence>
<dbReference type="PANTHER" id="PTHR36115">
    <property type="entry name" value="PROLINE-RICH ANTIGEN HOMOLOG-RELATED"/>
    <property type="match status" value="1"/>
</dbReference>
<reference evidence="8 9" key="1">
    <citation type="submission" date="2018-07" db="EMBL/GenBank/DDBJ databases">
        <title>Leeuwenhoekiella genomics.</title>
        <authorList>
            <person name="Tahon G."/>
            <person name="Willems A."/>
        </authorList>
    </citation>
    <scope>NUCLEOTIDE SEQUENCE [LARGE SCALE GENOMIC DNA]</scope>
    <source>
        <strain evidence="8 9">LMG 22550</strain>
    </source>
</reference>
<comment type="caution">
    <text evidence="8">The sequence shown here is derived from an EMBL/GenBank/DDBJ whole genome shotgun (WGS) entry which is preliminary data.</text>
</comment>
<dbReference type="PANTHER" id="PTHR36115:SF4">
    <property type="entry name" value="MEMBRANE PROTEIN"/>
    <property type="match status" value="1"/>
</dbReference>
<dbReference type="AlphaFoldDB" id="A0A4Q0P3Q8"/>